<evidence type="ECO:0000256" key="2">
    <source>
        <dbReference type="ARBA" id="ARBA00022525"/>
    </source>
</evidence>
<dbReference type="PANTHER" id="PTHR22923:SF62">
    <property type="entry name" value="CVP18"/>
    <property type="match status" value="1"/>
</dbReference>
<comment type="subcellular location">
    <subcellularLocation>
        <location evidence="1">Secreted</location>
    </subcellularLocation>
</comment>
<feature type="domain" description="C1q" evidence="5">
    <location>
        <begin position="152"/>
        <end position="300"/>
    </location>
</feature>
<dbReference type="InterPro" id="IPR050822">
    <property type="entry name" value="Cerebellin_Synaptic_Org"/>
</dbReference>
<dbReference type="InterPro" id="IPR001073">
    <property type="entry name" value="C1q_dom"/>
</dbReference>
<accession>E9GCP4</accession>
<keyword evidence="3" id="KW-0732">Signal</keyword>
<evidence type="ECO:0000259" key="5">
    <source>
        <dbReference type="PROSITE" id="PS50871"/>
    </source>
</evidence>
<dbReference type="InterPro" id="IPR008983">
    <property type="entry name" value="Tumour_necrosis_fac-like_dom"/>
</dbReference>
<dbReference type="Pfam" id="PF00386">
    <property type="entry name" value="C1q"/>
    <property type="match status" value="1"/>
</dbReference>
<dbReference type="InParanoid" id="E9GCP4"/>
<dbReference type="PANTHER" id="PTHR22923">
    <property type="entry name" value="CEREBELLIN-RELATED"/>
    <property type="match status" value="1"/>
</dbReference>
<dbReference type="eggNOG" id="ENOG502QSK2">
    <property type="taxonomic scope" value="Eukaryota"/>
</dbReference>
<dbReference type="KEGG" id="dpx:DAPPUDRAFT_240830"/>
<evidence type="ECO:0000256" key="3">
    <source>
        <dbReference type="ARBA" id="ARBA00022729"/>
    </source>
</evidence>
<dbReference type="Proteomes" id="UP000000305">
    <property type="component" value="Unassembled WGS sequence"/>
</dbReference>
<proteinExistence type="predicted"/>
<dbReference type="GO" id="GO:0005615">
    <property type="term" value="C:extracellular space"/>
    <property type="evidence" value="ECO:0000318"/>
    <property type="project" value="GO_Central"/>
</dbReference>
<organism evidence="6 7">
    <name type="scientific">Daphnia pulex</name>
    <name type="common">Water flea</name>
    <dbReference type="NCBI Taxonomy" id="6669"/>
    <lineage>
        <taxon>Eukaryota</taxon>
        <taxon>Metazoa</taxon>
        <taxon>Ecdysozoa</taxon>
        <taxon>Arthropoda</taxon>
        <taxon>Crustacea</taxon>
        <taxon>Branchiopoda</taxon>
        <taxon>Diplostraca</taxon>
        <taxon>Cladocera</taxon>
        <taxon>Anomopoda</taxon>
        <taxon>Daphniidae</taxon>
        <taxon>Daphnia</taxon>
    </lineage>
</organism>
<feature type="coiled-coil region" evidence="4">
    <location>
        <begin position="24"/>
        <end position="62"/>
    </location>
</feature>
<dbReference type="OrthoDB" id="6348685at2759"/>
<protein>
    <submittedName>
        <fullName evidence="6">Collagenous repeat-containing protein</fullName>
    </submittedName>
</protein>
<keyword evidence="2" id="KW-0964">Secreted</keyword>
<dbReference type="Gene3D" id="2.60.120.40">
    <property type="match status" value="1"/>
</dbReference>
<name>E9GCP4_DAPPU</name>
<evidence type="ECO:0000256" key="4">
    <source>
        <dbReference type="SAM" id="Coils"/>
    </source>
</evidence>
<gene>
    <name evidence="6" type="ORF">DAPPUDRAFT_240830</name>
</gene>
<evidence type="ECO:0000313" key="7">
    <source>
        <dbReference type="Proteomes" id="UP000000305"/>
    </source>
</evidence>
<dbReference type="HOGENOM" id="CLU_068539_0_0_1"/>
<keyword evidence="4" id="KW-0175">Coiled coil</keyword>
<reference evidence="6 7" key="1">
    <citation type="journal article" date="2011" name="Science">
        <title>The ecoresponsive genome of Daphnia pulex.</title>
        <authorList>
            <person name="Colbourne J.K."/>
            <person name="Pfrender M.E."/>
            <person name="Gilbert D."/>
            <person name="Thomas W.K."/>
            <person name="Tucker A."/>
            <person name="Oakley T.H."/>
            <person name="Tokishita S."/>
            <person name="Aerts A."/>
            <person name="Arnold G.J."/>
            <person name="Basu M.K."/>
            <person name="Bauer D.J."/>
            <person name="Caceres C.E."/>
            <person name="Carmel L."/>
            <person name="Casola C."/>
            <person name="Choi J.H."/>
            <person name="Detter J.C."/>
            <person name="Dong Q."/>
            <person name="Dusheyko S."/>
            <person name="Eads B.D."/>
            <person name="Frohlich T."/>
            <person name="Geiler-Samerotte K.A."/>
            <person name="Gerlach D."/>
            <person name="Hatcher P."/>
            <person name="Jogdeo S."/>
            <person name="Krijgsveld J."/>
            <person name="Kriventseva E.V."/>
            <person name="Kultz D."/>
            <person name="Laforsch C."/>
            <person name="Lindquist E."/>
            <person name="Lopez J."/>
            <person name="Manak J.R."/>
            <person name="Muller J."/>
            <person name="Pangilinan J."/>
            <person name="Patwardhan R.P."/>
            <person name="Pitluck S."/>
            <person name="Pritham E.J."/>
            <person name="Rechtsteiner A."/>
            <person name="Rho M."/>
            <person name="Rogozin I.B."/>
            <person name="Sakarya O."/>
            <person name="Salamov A."/>
            <person name="Schaack S."/>
            <person name="Shapiro H."/>
            <person name="Shiga Y."/>
            <person name="Skalitzky C."/>
            <person name="Smith Z."/>
            <person name="Souvorov A."/>
            <person name="Sung W."/>
            <person name="Tang Z."/>
            <person name="Tsuchiya D."/>
            <person name="Tu H."/>
            <person name="Vos H."/>
            <person name="Wang M."/>
            <person name="Wolf Y.I."/>
            <person name="Yamagata H."/>
            <person name="Yamada T."/>
            <person name="Ye Y."/>
            <person name="Shaw J.R."/>
            <person name="Andrews J."/>
            <person name="Crease T.J."/>
            <person name="Tang H."/>
            <person name="Lucas S.M."/>
            <person name="Robertson H.M."/>
            <person name="Bork P."/>
            <person name="Koonin E.V."/>
            <person name="Zdobnov E.M."/>
            <person name="Grigoriev I.V."/>
            <person name="Lynch M."/>
            <person name="Boore J.L."/>
        </authorList>
    </citation>
    <scope>NUCLEOTIDE SEQUENCE [LARGE SCALE GENOMIC DNA]</scope>
</reference>
<sequence length="302" mass="34100">MALFSFTIRRIQMKQIVTSLESTVIEQQAQLKAQLELNNELRQDLALKVKQLEAKVEQQDSLLKIVFHERKMNAQQQQQPTLHVPIGNNQSAVAINGVNGLPSSCGDLKMIGHIWSGIYFVIGSAKMESVYCDFNKLPSDAGFQKWIGYADVKSAPVHFYVQRNSYFNSIRTPIPYDLALVNEGNAMNLTSGVFTAPRPGIYFFSFTGVARLESMQYGAFLHPYLYLNAKIIGSSYVYENKGPVDQYSQLTLQSTLNLKTGDQLWVTFEYTTGSFSSLYDTSDFHYTHFTGFMLEEEIVASL</sequence>
<evidence type="ECO:0000313" key="6">
    <source>
        <dbReference type="EMBL" id="EFX82830.1"/>
    </source>
</evidence>
<keyword evidence="7" id="KW-1185">Reference proteome</keyword>
<dbReference type="AlphaFoldDB" id="E9GCP4"/>
<dbReference type="SMART" id="SM00110">
    <property type="entry name" value="C1Q"/>
    <property type="match status" value="1"/>
</dbReference>
<evidence type="ECO:0000256" key="1">
    <source>
        <dbReference type="ARBA" id="ARBA00004613"/>
    </source>
</evidence>
<dbReference type="SUPFAM" id="SSF49842">
    <property type="entry name" value="TNF-like"/>
    <property type="match status" value="1"/>
</dbReference>
<dbReference type="PROSITE" id="PS50871">
    <property type="entry name" value="C1Q"/>
    <property type="match status" value="1"/>
</dbReference>
<dbReference type="EMBL" id="GL732539">
    <property type="protein sequence ID" value="EFX82830.1"/>
    <property type="molecule type" value="Genomic_DNA"/>
</dbReference>